<dbReference type="eggNOG" id="COG1063">
    <property type="taxonomic scope" value="Bacteria"/>
</dbReference>
<evidence type="ECO:0000256" key="1">
    <source>
        <dbReference type="ARBA" id="ARBA00001947"/>
    </source>
</evidence>
<dbReference type="InterPro" id="IPR036291">
    <property type="entry name" value="NAD(P)-bd_dom_sf"/>
</dbReference>
<evidence type="ECO:0000313" key="7">
    <source>
        <dbReference type="Proteomes" id="UP000006281"/>
    </source>
</evidence>
<dbReference type="EMBL" id="HE804045">
    <property type="protein sequence ID" value="CCH32527.1"/>
    <property type="molecule type" value="Genomic_DNA"/>
</dbReference>
<dbReference type="HOGENOM" id="CLU_749682_0_0_11"/>
<keyword evidence="3" id="KW-0479">Metal-binding</keyword>
<keyword evidence="4" id="KW-0862">Zinc</keyword>
<evidence type="ECO:0000256" key="4">
    <source>
        <dbReference type="ARBA" id="ARBA00022833"/>
    </source>
</evidence>
<dbReference type="GO" id="GO:0016491">
    <property type="term" value="F:oxidoreductase activity"/>
    <property type="evidence" value="ECO:0007669"/>
    <property type="project" value="UniProtKB-KW"/>
</dbReference>
<dbReference type="AlphaFoldDB" id="K0K4K7"/>
<comment type="cofactor">
    <cofactor evidence="1">
        <name>Zn(2+)</name>
        <dbReference type="ChEBI" id="CHEBI:29105"/>
    </cofactor>
</comment>
<dbReference type="KEGG" id="sesp:BN6_52630"/>
<dbReference type="Gene3D" id="3.40.50.720">
    <property type="entry name" value="NAD(P)-binding Rossmann-like Domain"/>
    <property type="match status" value="1"/>
</dbReference>
<evidence type="ECO:0000256" key="3">
    <source>
        <dbReference type="ARBA" id="ARBA00022723"/>
    </source>
</evidence>
<dbReference type="SUPFAM" id="SSF51735">
    <property type="entry name" value="NAD(P)-binding Rossmann-fold domains"/>
    <property type="match status" value="1"/>
</dbReference>
<organism evidence="6 7">
    <name type="scientific">Saccharothrix espanaensis (strain ATCC 51144 / DSM 44229 / JCM 9112 / NBRC 15066 / NRRL 15764)</name>
    <dbReference type="NCBI Taxonomy" id="1179773"/>
    <lineage>
        <taxon>Bacteria</taxon>
        <taxon>Bacillati</taxon>
        <taxon>Actinomycetota</taxon>
        <taxon>Actinomycetes</taxon>
        <taxon>Pseudonocardiales</taxon>
        <taxon>Pseudonocardiaceae</taxon>
        <taxon>Saccharothrix</taxon>
    </lineage>
</organism>
<dbReference type="PANTHER" id="PTHR43350:SF19">
    <property type="entry name" value="D-GULOSIDE 3-DEHYDROGENASE"/>
    <property type="match status" value="1"/>
</dbReference>
<evidence type="ECO:0000313" key="6">
    <source>
        <dbReference type="EMBL" id="CCH32527.1"/>
    </source>
</evidence>
<dbReference type="Proteomes" id="UP000006281">
    <property type="component" value="Chromosome"/>
</dbReference>
<gene>
    <name evidence="6" type="ordered locus">BN6_52630</name>
</gene>
<keyword evidence="7" id="KW-1185">Reference proteome</keyword>
<name>K0K4K7_SACES</name>
<dbReference type="Gene3D" id="3.90.180.10">
    <property type="entry name" value="Medium-chain alcohol dehydrogenases, catalytic domain"/>
    <property type="match status" value="2"/>
</dbReference>
<evidence type="ECO:0000256" key="2">
    <source>
        <dbReference type="ARBA" id="ARBA00008072"/>
    </source>
</evidence>
<accession>K0K4K7</accession>
<dbReference type="STRING" id="1179773.BN6_52630"/>
<dbReference type="GO" id="GO:0046872">
    <property type="term" value="F:metal ion binding"/>
    <property type="evidence" value="ECO:0007669"/>
    <property type="project" value="UniProtKB-KW"/>
</dbReference>
<evidence type="ECO:0000256" key="5">
    <source>
        <dbReference type="ARBA" id="ARBA00023002"/>
    </source>
</evidence>
<reference evidence="6 7" key="1">
    <citation type="journal article" date="2012" name="BMC Genomics">
        <title>Complete genome sequence of Saccharothrix espanaensis DSM 44229T and comparison to the other completely sequenced Pseudonocardiaceae.</title>
        <authorList>
            <person name="Strobel T."/>
            <person name="Al-Dilaimi A."/>
            <person name="Blom J."/>
            <person name="Gessner A."/>
            <person name="Kalinowski J."/>
            <person name="Luzhetska M."/>
            <person name="Puhler A."/>
            <person name="Szczepanowski R."/>
            <person name="Bechthold A."/>
            <person name="Ruckert C."/>
        </authorList>
    </citation>
    <scope>NUCLEOTIDE SEQUENCE [LARGE SCALE GENOMIC DNA]</scope>
    <source>
        <strain evidence="7">ATCC 51144 / DSM 44229 / JCM 9112 / NBRC 15066 / NRRL 15764</strain>
    </source>
</reference>
<dbReference type="RefSeq" id="WP_015102639.1">
    <property type="nucleotide sequence ID" value="NC_019673.1"/>
</dbReference>
<keyword evidence="5" id="KW-0560">Oxidoreductase</keyword>
<dbReference type="PANTHER" id="PTHR43350">
    <property type="entry name" value="NAD-DEPENDENT ALCOHOL DEHYDROGENASE"/>
    <property type="match status" value="1"/>
</dbReference>
<proteinExistence type="inferred from homology"/>
<protein>
    <submittedName>
        <fullName evidence="6">Cyclitol dehydrogenase</fullName>
    </submittedName>
</protein>
<sequence length="377" mass="39151">MTGTAETTGATVATGVNLALVRRGTGSVVESRPAPAVRAGQRAARVLRAGVCGTDLQIQRRVRPDAATVLGHEALVELADPVTGVPWHAVLNPVDATDQDRVLGHSYDGVFQQRLVVDEHGPELVAAGPGLVADLAPLVEPLATVLYGWELFEREPARVAVWGGGSTAVLAAVVGELRGVRTFLLHPREERLRFLAGRGMFGTTSLHTGPPGVPVDAAFLCLPREAAPAALTEAVAALGPDGVVDLVGGFGPGDRHPAAPGVDLGEVRRANACGLPRPGVVVRRGAAGFTGHRGTARRHLERAQRLLLDHPESFGPVVTHVVSLEAAADELPALAARRAPSAGPAERIKVLVDPTMTGRAHRAPDLFTTVGELGGTA</sequence>
<dbReference type="InterPro" id="IPR011032">
    <property type="entry name" value="GroES-like_sf"/>
</dbReference>
<dbReference type="PATRIC" id="fig|1179773.3.peg.5295"/>
<comment type="similarity">
    <text evidence="2">Belongs to the zinc-containing alcohol dehydrogenase family.</text>
</comment>
<dbReference type="SUPFAM" id="SSF50129">
    <property type="entry name" value="GroES-like"/>
    <property type="match status" value="1"/>
</dbReference>